<evidence type="ECO:0000313" key="1">
    <source>
        <dbReference type="EMBL" id="BBC30058.1"/>
    </source>
</evidence>
<reference evidence="1 2" key="2">
    <citation type="journal article" date="2023" name="ChemBioChem">
        <title>Acyltransferase Domain Exchange between Two Independent Type I Polyketide Synthases in the Same Producer Strain of Macrolide Antibiotics.</title>
        <authorList>
            <person name="Kudo F."/>
            <person name="Kishikawa K."/>
            <person name="Tsuboi K."/>
            <person name="Kido T."/>
            <person name="Usui T."/>
            <person name="Hashimoto J."/>
            <person name="Shin-Ya K."/>
            <person name="Miyanaga A."/>
            <person name="Eguchi T."/>
        </authorList>
    </citation>
    <scope>NUCLEOTIDE SEQUENCE [LARGE SCALE GENOMIC DNA]</scope>
    <source>
        <strain evidence="1 2">A-8890</strain>
    </source>
</reference>
<dbReference type="Proteomes" id="UP001321542">
    <property type="component" value="Chromosome"/>
</dbReference>
<evidence type="ECO:0000313" key="2">
    <source>
        <dbReference type="Proteomes" id="UP001321542"/>
    </source>
</evidence>
<sequence length="281" mass="31647">MTDPKYAKDTDNGRYYTDPAGGPDLVSVTNVLSVGVAKHAIPPWAVKLTAEWVLEHRIEVARRAVKDREQLLKDMKAVHRNASDKAKNLGTRIHYRAHMMALGAPYPEDLEVDPYARQLVLFWQRWDVDLAEDILAAEMTFLHRRLGYAGTGDVVMLLRTGWRRIRGRRVKQSWLVDYKTSATRPASSVYPEYTLQLAALRFAETVLLPDDTEHPVPAVQHTGILNLRSRSHALVPMPGNRRAHRAFRGALETTKWLHAAPTAYPALLPPAADARPTRKAA</sequence>
<dbReference type="EMBL" id="AP018448">
    <property type="protein sequence ID" value="BBC30058.1"/>
    <property type="molecule type" value="Genomic_DNA"/>
</dbReference>
<protein>
    <recommendedName>
        <fullName evidence="3">PD-(D/E)XK endonuclease-like domain-containing protein</fullName>
    </recommendedName>
</protein>
<proteinExistence type="predicted"/>
<dbReference type="RefSeq" id="WP_286248374.1">
    <property type="nucleotide sequence ID" value="NZ_AP018448.1"/>
</dbReference>
<reference evidence="1 2" key="1">
    <citation type="journal article" date="2010" name="ChemBioChem">
        <title>Cloning and characterization of the biosynthetic gene cluster of 16-membered macrolide antibiotic FD-891: involvement of a dual functional cytochrome P450 monooxygenase catalyzing epoxidation and hydroxylation.</title>
        <authorList>
            <person name="Kudo F."/>
            <person name="Motegi A."/>
            <person name="Mizoue K."/>
            <person name="Eguchi T."/>
        </authorList>
    </citation>
    <scope>NUCLEOTIDE SEQUENCE [LARGE SCALE GENOMIC DNA]</scope>
    <source>
        <strain evidence="1 2">A-8890</strain>
    </source>
</reference>
<organism evidence="1 2">
    <name type="scientific">Streptomyces graminofaciens</name>
    <dbReference type="NCBI Taxonomy" id="68212"/>
    <lineage>
        <taxon>Bacteria</taxon>
        <taxon>Bacillati</taxon>
        <taxon>Actinomycetota</taxon>
        <taxon>Actinomycetes</taxon>
        <taxon>Kitasatosporales</taxon>
        <taxon>Streptomycetaceae</taxon>
        <taxon>Streptomyces</taxon>
    </lineage>
</organism>
<accession>A0ABM7F305</accession>
<gene>
    <name evidence="1" type="ORF">SGFS_013520</name>
</gene>
<evidence type="ECO:0008006" key="3">
    <source>
        <dbReference type="Google" id="ProtNLM"/>
    </source>
</evidence>
<name>A0ABM7F305_9ACTN</name>
<keyword evidence="2" id="KW-1185">Reference proteome</keyword>